<name>A0A933RVQ6_RHOPL</name>
<dbReference type="EMBL" id="JACRJB010000024">
    <property type="protein sequence ID" value="MBI5129536.1"/>
    <property type="molecule type" value="Genomic_DNA"/>
</dbReference>
<proteinExistence type="predicted"/>
<evidence type="ECO:0000313" key="2">
    <source>
        <dbReference type="Proteomes" id="UP000782519"/>
    </source>
</evidence>
<organism evidence="1 2">
    <name type="scientific">Rhodopseudomonas palustris</name>
    <dbReference type="NCBI Taxonomy" id="1076"/>
    <lineage>
        <taxon>Bacteria</taxon>
        <taxon>Pseudomonadati</taxon>
        <taxon>Pseudomonadota</taxon>
        <taxon>Alphaproteobacteria</taxon>
        <taxon>Hyphomicrobiales</taxon>
        <taxon>Nitrobacteraceae</taxon>
        <taxon>Rhodopseudomonas</taxon>
    </lineage>
</organism>
<gene>
    <name evidence="1" type="ORF">HZA66_08845</name>
</gene>
<accession>A0A933RVQ6</accession>
<protein>
    <submittedName>
        <fullName evidence="1">DUF1353 domain-containing protein</fullName>
    </submittedName>
</protein>
<dbReference type="AlphaFoldDB" id="A0A933RVQ6"/>
<dbReference type="Proteomes" id="UP000782519">
    <property type="component" value="Unassembled WGS sequence"/>
</dbReference>
<dbReference type="InterPro" id="IPR010767">
    <property type="entry name" value="Phage_CGC-2007_Cje0229"/>
</dbReference>
<reference evidence="1" key="1">
    <citation type="submission" date="2020-07" db="EMBL/GenBank/DDBJ databases">
        <title>Huge and variable diversity of episymbiotic CPR bacteria and DPANN archaea in groundwater ecosystems.</title>
        <authorList>
            <person name="He C.Y."/>
            <person name="Keren R."/>
            <person name="Whittaker M."/>
            <person name="Farag I.F."/>
            <person name="Doudna J."/>
            <person name="Cate J.H.D."/>
            <person name="Banfield J.F."/>
        </authorList>
    </citation>
    <scope>NUCLEOTIDE SEQUENCE</scope>
    <source>
        <strain evidence="1">NC_groundwater_1818_Pr3_B-0.1um_66_35</strain>
    </source>
</reference>
<comment type="caution">
    <text evidence="1">The sequence shown here is derived from an EMBL/GenBank/DDBJ whole genome shotgun (WGS) entry which is preliminary data.</text>
</comment>
<dbReference type="Pfam" id="PF07087">
    <property type="entry name" value="DUF1353"/>
    <property type="match status" value="1"/>
</dbReference>
<evidence type="ECO:0000313" key="1">
    <source>
        <dbReference type="EMBL" id="MBI5129536.1"/>
    </source>
</evidence>
<sequence>MAAPMKLTMLIALGLAILFAGEARAEFIGRLAFAPPDCRSAGQCDLVYDFGYIDPRGIGWQAKAGLKTDGASIPPWAQPIIGGPWEAQYLRAAVIHDHYCKRTVRSRTSTHRMFYDALIESGVTRVKALVMYYAVMVGSHMWINLMEGRPCSAMQNCIQNVDATRVIPGSTIRKNETNELQAYRPSRFDDPTVVRDIAEAQVIIEGGSITSPEAVEQLARHRNASDFYLIHGDSIAYQGPTSTLQDR</sequence>